<keyword evidence="4" id="KW-1185">Reference proteome</keyword>
<feature type="region of interest" description="Disordered" evidence="1">
    <location>
        <begin position="39"/>
        <end position="135"/>
    </location>
</feature>
<evidence type="ECO:0000256" key="1">
    <source>
        <dbReference type="SAM" id="MobiDB-lite"/>
    </source>
</evidence>
<dbReference type="Proteomes" id="UP000037035">
    <property type="component" value="Unassembled WGS sequence"/>
</dbReference>
<keyword evidence="2" id="KW-0812">Transmembrane</keyword>
<feature type="compositionally biased region" description="Basic and acidic residues" evidence="1">
    <location>
        <begin position="71"/>
        <end position="81"/>
    </location>
</feature>
<feature type="compositionally biased region" description="Low complexity" evidence="1">
    <location>
        <begin position="98"/>
        <end position="130"/>
    </location>
</feature>
<feature type="transmembrane region" description="Helical" evidence="2">
    <location>
        <begin position="6"/>
        <end position="25"/>
    </location>
</feature>
<keyword evidence="2" id="KW-0472">Membrane</keyword>
<proteinExistence type="predicted"/>
<evidence type="ECO:0000313" key="4">
    <source>
        <dbReference type="Proteomes" id="UP000037035"/>
    </source>
</evidence>
<evidence type="ECO:0000256" key="2">
    <source>
        <dbReference type="SAM" id="Phobius"/>
    </source>
</evidence>
<organism evidence="3 4">
    <name type="scientific">Puccinia sorghi</name>
    <dbReference type="NCBI Taxonomy" id="27349"/>
    <lineage>
        <taxon>Eukaryota</taxon>
        <taxon>Fungi</taxon>
        <taxon>Dikarya</taxon>
        <taxon>Basidiomycota</taxon>
        <taxon>Pucciniomycotina</taxon>
        <taxon>Pucciniomycetes</taxon>
        <taxon>Pucciniales</taxon>
        <taxon>Pucciniaceae</taxon>
        <taxon>Puccinia</taxon>
    </lineage>
</organism>
<keyword evidence="2" id="KW-1133">Transmembrane helix</keyword>
<dbReference type="AlphaFoldDB" id="A0A0L6V2G6"/>
<accession>A0A0L6V2G6</accession>
<evidence type="ECO:0000313" key="3">
    <source>
        <dbReference type="EMBL" id="KNZ54956.1"/>
    </source>
</evidence>
<dbReference type="VEuPathDB" id="FungiDB:VP01_2808g1"/>
<comment type="caution">
    <text evidence="3">The sequence shown here is derived from an EMBL/GenBank/DDBJ whole genome shotgun (WGS) entry which is preliminary data.</text>
</comment>
<reference evidence="3 4" key="1">
    <citation type="submission" date="2015-08" db="EMBL/GenBank/DDBJ databases">
        <title>Next Generation Sequencing and Analysis of the Genome of Puccinia sorghi L Schw, the Causal Agent of Maize Common Rust.</title>
        <authorList>
            <person name="Rochi L."/>
            <person name="Burguener G."/>
            <person name="Darino M."/>
            <person name="Turjanski A."/>
            <person name="Kreff E."/>
            <person name="Dieguez M.J."/>
            <person name="Sacco F."/>
        </authorList>
    </citation>
    <scope>NUCLEOTIDE SEQUENCE [LARGE SCALE GENOMIC DNA]</scope>
    <source>
        <strain evidence="3 4">RO10H11247</strain>
    </source>
</reference>
<gene>
    <name evidence="3" type="ORF">VP01_2808g1</name>
</gene>
<name>A0A0L6V2G6_9BASI</name>
<dbReference type="OrthoDB" id="10452837at2759"/>
<feature type="compositionally biased region" description="Polar residues" evidence="1">
    <location>
        <begin position="39"/>
        <end position="49"/>
    </location>
</feature>
<protein>
    <submittedName>
        <fullName evidence="3">Uncharacterized protein</fullName>
    </submittedName>
</protein>
<dbReference type="EMBL" id="LAVV01007733">
    <property type="protein sequence ID" value="KNZ54956.1"/>
    <property type="molecule type" value="Genomic_DNA"/>
</dbReference>
<sequence length="162" mass="17253">MAVKNLIILASLVPMMIGWAMPMSYHSAKLSIRTTQEGTDAASSATFGNLSGLRTRKDDSTVPMPTVDTDSPLKESADKTTPEPMDSAKPTSREADNSSEYAASSKSSKQTSPTVPSSSSNNNSPSHTGSLPSKNLWTDDFDVGCLFLYVAADERSVLPAFN</sequence>